<dbReference type="InterPro" id="IPR051677">
    <property type="entry name" value="AfsR-DnrI-RedD_regulator"/>
</dbReference>
<dbReference type="Pfam" id="PF03704">
    <property type="entry name" value="BTAD"/>
    <property type="match status" value="1"/>
</dbReference>
<evidence type="ECO:0000313" key="8">
    <source>
        <dbReference type="EMBL" id="NRN65202.1"/>
    </source>
</evidence>
<dbReference type="PROSITE" id="PS50005">
    <property type="entry name" value="TPR"/>
    <property type="match status" value="1"/>
</dbReference>
<dbReference type="EMBL" id="JAAATY010000005">
    <property type="protein sequence ID" value="NRN65202.1"/>
    <property type="molecule type" value="Genomic_DNA"/>
</dbReference>
<dbReference type="Gene3D" id="1.10.10.10">
    <property type="entry name" value="Winged helix-like DNA-binding domain superfamily/Winged helix DNA-binding domain"/>
    <property type="match status" value="1"/>
</dbReference>
<dbReference type="SMART" id="SM01043">
    <property type="entry name" value="BTAD"/>
    <property type="match status" value="1"/>
</dbReference>
<keyword evidence="9" id="KW-1185">Reference proteome</keyword>
<dbReference type="SUPFAM" id="SSF52540">
    <property type="entry name" value="P-loop containing nucleoside triphosphate hydrolases"/>
    <property type="match status" value="1"/>
</dbReference>
<feature type="repeat" description="TPR" evidence="5">
    <location>
        <begin position="769"/>
        <end position="802"/>
    </location>
</feature>
<protein>
    <submittedName>
        <fullName evidence="8">DNA-binding transcriptional activator of the SARP family</fullName>
    </submittedName>
</protein>
<sequence length="1097" mass="119510">MVGDTDFRLLGTLDVTVAGRAITVPAGRQQVVLAGLLLRGNQIVRVSELIDWLWDEETPDNAASTAQAYVRRLRQTLNAKDLITTMPHGYRINLAPDELDLFRFRSLVKQADETADPAARTDLITRALAQWRGPALADIPACSFREREVTRLTEEHLRATEIRVDCDLALGRHAQLLPELRNLTTQHPFRERLQSQLMVALYRSGRQVEALAQFQDVRARLADEFGVDPGEQLRQLHQRILTNDPALTLPSKPRPAEAADVPAVAAVPAQRPVPRQLPAGLRDFVGREETYEQIVTLLSGDAGTGVPVVAISGQPGVGKSALAVQVAHHLRARFPDGQLFVDLLGNALDRELTAEQVLARFLQALGLPPDQLPDDLNGLVGAYRTALADRNVLVVLDNAASAGQVRNLLPTTPGSGALVTSRRPLRGLAVLGGAQLVNLDVLDTEQSIALLNTIVGHDRLHDPDALGEVAELCGHLPLALRIAGANLLLRDDDSAQAYVTDLRHGNRLTALEIEDDPGATVRAVFDLSYLALKPEVARLFRQLSLVPGPDFSREAVAVLGRLSQQRADKLLAELVVAGLIQQTAADRFRFHDLLRLYSAERCQIEENPGETEAARARLFAYYVRWLDAVADVLWRTWSRLPRTEVELAVPSPTFDHQAPAFAWMDQEGPNVIAAILDAAEHGPVHAAWHLVESLCAYLVTRGRYRAEGFIAARAALQAAQAAGDAHAEAAMHYVHASISYRVQEHAAAMAHTLAELEAYDRCESHEGRARALVSLGILYQADGKLRAAAEQVEKGVRLAEEHGFDAVRLFGLINLSVIEEQRGHLDRAEWSAYEALKMAPASGNPVTEAASRVCLGHVMVRQGRFGDAIGQYTAALARYRETGTRHYVAETLRGLANANTLTGDHQAALAHAHEALAVAEESGIDQDQVDSLVTLAAAHQGMGHTDEAATCARNALEMSRGLGYRRGEIVALLELASQCRQRGDLSTAGEHARHGAELSRRAELVGFEGRSETFLAWLAFEARDLIVARDHAQRALAVYVNAGSPFGQAQALHVLGLSFAAGGDHERARSCWEQALDRLAGLAIPETDELRRLLAPT</sequence>
<dbReference type="PANTHER" id="PTHR35807:SF1">
    <property type="entry name" value="TRANSCRIPTIONAL REGULATOR REDD"/>
    <property type="match status" value="1"/>
</dbReference>
<evidence type="ECO:0000256" key="2">
    <source>
        <dbReference type="ARBA" id="ARBA00023015"/>
    </source>
</evidence>
<keyword evidence="3 6" id="KW-0238">DNA-binding</keyword>
<reference evidence="8 9" key="1">
    <citation type="submission" date="2020-01" db="EMBL/GenBank/DDBJ databases">
        <title>Kibdelosporangium persica a novel Actinomycetes from a hot desert in Iran.</title>
        <authorList>
            <person name="Safaei N."/>
            <person name="Zaburannyi N."/>
            <person name="Mueller R."/>
            <person name="Wink J."/>
        </authorList>
    </citation>
    <scope>NUCLEOTIDE SEQUENCE [LARGE SCALE GENOMIC DNA]</scope>
    <source>
        <strain evidence="8 9">4NS15</strain>
    </source>
</reference>
<evidence type="ECO:0000256" key="6">
    <source>
        <dbReference type="PROSITE-ProRule" id="PRU01091"/>
    </source>
</evidence>
<dbReference type="InterPro" id="IPR011990">
    <property type="entry name" value="TPR-like_helical_dom_sf"/>
</dbReference>
<evidence type="ECO:0000256" key="1">
    <source>
        <dbReference type="ARBA" id="ARBA00005820"/>
    </source>
</evidence>
<comment type="caution">
    <text evidence="8">The sequence shown here is derived from an EMBL/GenBank/DDBJ whole genome shotgun (WGS) entry which is preliminary data.</text>
</comment>
<dbReference type="SUPFAM" id="SSF46894">
    <property type="entry name" value="C-terminal effector domain of the bipartite response regulators"/>
    <property type="match status" value="1"/>
</dbReference>
<dbReference type="CDD" id="cd15831">
    <property type="entry name" value="BTAD"/>
    <property type="match status" value="1"/>
</dbReference>
<dbReference type="Gene3D" id="1.25.40.10">
    <property type="entry name" value="Tetratricopeptide repeat domain"/>
    <property type="match status" value="3"/>
</dbReference>
<dbReference type="RefSeq" id="WP_173128687.1">
    <property type="nucleotide sequence ID" value="NZ_CBCSGW010000013.1"/>
</dbReference>
<dbReference type="InterPro" id="IPR036388">
    <property type="entry name" value="WH-like_DNA-bd_sf"/>
</dbReference>
<dbReference type="GO" id="GO:0003677">
    <property type="term" value="F:DNA binding"/>
    <property type="evidence" value="ECO:0007669"/>
    <property type="project" value="UniProtKB-KW"/>
</dbReference>
<comment type="similarity">
    <text evidence="1">Belongs to the AfsR/DnrI/RedD regulatory family.</text>
</comment>
<dbReference type="SMART" id="SM00862">
    <property type="entry name" value="Trans_reg_C"/>
    <property type="match status" value="1"/>
</dbReference>
<evidence type="ECO:0000259" key="7">
    <source>
        <dbReference type="PROSITE" id="PS51755"/>
    </source>
</evidence>
<dbReference type="PANTHER" id="PTHR35807">
    <property type="entry name" value="TRANSCRIPTIONAL REGULATOR REDD-RELATED"/>
    <property type="match status" value="1"/>
</dbReference>
<keyword evidence="5" id="KW-0802">TPR repeat</keyword>
<dbReference type="Pfam" id="PF13191">
    <property type="entry name" value="AAA_16"/>
    <property type="match status" value="1"/>
</dbReference>
<dbReference type="InterPro" id="IPR019734">
    <property type="entry name" value="TPR_rpt"/>
</dbReference>
<dbReference type="PROSITE" id="PS51755">
    <property type="entry name" value="OMPR_PHOB"/>
    <property type="match status" value="1"/>
</dbReference>
<keyword evidence="2" id="KW-0805">Transcription regulation</keyword>
<organism evidence="8 9">
    <name type="scientific">Kibdelosporangium persicum</name>
    <dbReference type="NCBI Taxonomy" id="2698649"/>
    <lineage>
        <taxon>Bacteria</taxon>
        <taxon>Bacillati</taxon>
        <taxon>Actinomycetota</taxon>
        <taxon>Actinomycetes</taxon>
        <taxon>Pseudonocardiales</taxon>
        <taxon>Pseudonocardiaceae</taxon>
        <taxon>Kibdelosporangium</taxon>
    </lineage>
</organism>
<evidence type="ECO:0000256" key="3">
    <source>
        <dbReference type="ARBA" id="ARBA00023125"/>
    </source>
</evidence>
<name>A0ABX2F1N0_9PSEU</name>
<dbReference type="PRINTS" id="PR00364">
    <property type="entry name" value="DISEASERSIST"/>
</dbReference>
<dbReference type="Proteomes" id="UP000763557">
    <property type="component" value="Unassembled WGS sequence"/>
</dbReference>
<dbReference type="InterPro" id="IPR027417">
    <property type="entry name" value="P-loop_NTPase"/>
</dbReference>
<dbReference type="Pfam" id="PF00486">
    <property type="entry name" value="Trans_reg_C"/>
    <property type="match status" value="1"/>
</dbReference>
<dbReference type="Gene3D" id="3.40.50.300">
    <property type="entry name" value="P-loop containing nucleotide triphosphate hydrolases"/>
    <property type="match status" value="1"/>
</dbReference>
<dbReference type="InterPro" id="IPR041664">
    <property type="entry name" value="AAA_16"/>
</dbReference>
<proteinExistence type="inferred from homology"/>
<dbReference type="InterPro" id="IPR016032">
    <property type="entry name" value="Sig_transdc_resp-reg_C-effctor"/>
</dbReference>
<dbReference type="SUPFAM" id="SSF48452">
    <property type="entry name" value="TPR-like"/>
    <property type="match status" value="4"/>
</dbReference>
<evidence type="ECO:0000256" key="5">
    <source>
        <dbReference type="PROSITE-ProRule" id="PRU00339"/>
    </source>
</evidence>
<accession>A0ABX2F1N0</accession>
<feature type="domain" description="OmpR/PhoB-type" evidence="7">
    <location>
        <begin position="1"/>
        <end position="94"/>
    </location>
</feature>
<feature type="DNA-binding region" description="OmpR/PhoB-type" evidence="6">
    <location>
        <begin position="1"/>
        <end position="94"/>
    </location>
</feature>
<evidence type="ECO:0000313" key="9">
    <source>
        <dbReference type="Proteomes" id="UP000763557"/>
    </source>
</evidence>
<gene>
    <name evidence="8" type="ORF">GC106_24120</name>
</gene>
<dbReference type="SMART" id="SM00028">
    <property type="entry name" value="TPR"/>
    <property type="match status" value="5"/>
</dbReference>
<dbReference type="Pfam" id="PF13424">
    <property type="entry name" value="TPR_12"/>
    <property type="match status" value="1"/>
</dbReference>
<keyword evidence="4" id="KW-0804">Transcription</keyword>
<evidence type="ECO:0000256" key="4">
    <source>
        <dbReference type="ARBA" id="ARBA00023163"/>
    </source>
</evidence>
<dbReference type="InterPro" id="IPR001867">
    <property type="entry name" value="OmpR/PhoB-type_DNA-bd"/>
</dbReference>
<dbReference type="InterPro" id="IPR005158">
    <property type="entry name" value="BTAD"/>
</dbReference>